<feature type="domain" description="Glycosyltransferase 2-like" evidence="4">
    <location>
        <begin position="5"/>
        <end position="117"/>
    </location>
</feature>
<evidence type="ECO:0000256" key="3">
    <source>
        <dbReference type="ARBA" id="ARBA00022679"/>
    </source>
</evidence>
<dbReference type="eggNOG" id="COG1216">
    <property type="taxonomic scope" value="Bacteria"/>
</dbReference>
<name>A0A099WEV2_9LIST</name>
<evidence type="ECO:0000256" key="1">
    <source>
        <dbReference type="ARBA" id="ARBA00006739"/>
    </source>
</evidence>
<accession>A0A099WEV2</accession>
<dbReference type="InterPro" id="IPR029044">
    <property type="entry name" value="Nucleotide-diphossugar_trans"/>
</dbReference>
<proteinExistence type="inferred from homology"/>
<dbReference type="RefSeq" id="WP_052167536.1">
    <property type="nucleotide sequence ID" value="NZ_CBCSHQ010000001.1"/>
</dbReference>
<keyword evidence="6" id="KW-1185">Reference proteome</keyword>
<dbReference type="OrthoDB" id="396512at2"/>
<protein>
    <recommendedName>
        <fullName evidence="4">Glycosyltransferase 2-like domain-containing protein</fullName>
    </recommendedName>
</protein>
<comment type="similarity">
    <text evidence="1">Belongs to the glycosyltransferase 2 family.</text>
</comment>
<dbReference type="AlphaFoldDB" id="A0A099WEV2"/>
<dbReference type="InterPro" id="IPR001173">
    <property type="entry name" value="Glyco_trans_2-like"/>
</dbReference>
<dbReference type="GeneID" id="58716584"/>
<dbReference type="GO" id="GO:0016757">
    <property type="term" value="F:glycosyltransferase activity"/>
    <property type="evidence" value="ECO:0007669"/>
    <property type="project" value="UniProtKB-KW"/>
</dbReference>
<keyword evidence="2" id="KW-0328">Glycosyltransferase</keyword>
<dbReference type="SUPFAM" id="SSF53448">
    <property type="entry name" value="Nucleotide-diphospho-sugar transferases"/>
    <property type="match status" value="1"/>
</dbReference>
<dbReference type="Proteomes" id="UP000029844">
    <property type="component" value="Unassembled WGS sequence"/>
</dbReference>
<organism evidence="5 6">
    <name type="scientific">Listeria booriae</name>
    <dbReference type="NCBI Taxonomy" id="1552123"/>
    <lineage>
        <taxon>Bacteria</taxon>
        <taxon>Bacillati</taxon>
        <taxon>Bacillota</taxon>
        <taxon>Bacilli</taxon>
        <taxon>Bacillales</taxon>
        <taxon>Listeriaceae</taxon>
        <taxon>Listeria</taxon>
    </lineage>
</organism>
<sequence>MPSVSIILPVYNVAPYLKACLDSLCVQTFQDFEMIAVNDGSTDESLAILEAYQGILPQLRIISQPNQGLSAARNRGLQEVVGKYVYFLDSDDYLQHDMLEACFSLAERNHVDVIKFDAEPFAEAGMTITNSYDSRPWLAETRIYNQQAWLQAQRNHYNSPVWLLFIRAELFAKHDLRFLAGVLHEDELFTPQLFTKAETFQYIAQPFFKRRYRAGSIMQNNIYQSQASYDSKLRVVRELDVASKQAKSDAAIDFLIWRRNTLYMDSRGYAKNLRQASPLPFMLSKRLEMRAAIRRIRKGWKR</sequence>
<evidence type="ECO:0000313" key="5">
    <source>
        <dbReference type="EMBL" id="KGL42635.1"/>
    </source>
</evidence>
<dbReference type="PANTHER" id="PTHR22916:SF51">
    <property type="entry name" value="GLYCOSYLTRANSFERASE EPSH-RELATED"/>
    <property type="match status" value="1"/>
</dbReference>
<dbReference type="Gene3D" id="3.90.550.10">
    <property type="entry name" value="Spore Coat Polysaccharide Biosynthesis Protein SpsA, Chain A"/>
    <property type="match status" value="1"/>
</dbReference>
<keyword evidence="3" id="KW-0808">Transferase</keyword>
<dbReference type="EMBL" id="JNFA01000011">
    <property type="protein sequence ID" value="KGL42635.1"/>
    <property type="molecule type" value="Genomic_DNA"/>
</dbReference>
<dbReference type="STRING" id="1552123.EP57_04010"/>
<comment type="caution">
    <text evidence="5">The sequence shown here is derived from an EMBL/GenBank/DDBJ whole genome shotgun (WGS) entry which is preliminary data.</text>
</comment>
<dbReference type="Pfam" id="PF00535">
    <property type="entry name" value="Glycos_transf_2"/>
    <property type="match status" value="1"/>
</dbReference>
<dbReference type="PANTHER" id="PTHR22916">
    <property type="entry name" value="GLYCOSYLTRANSFERASE"/>
    <property type="match status" value="1"/>
</dbReference>
<gene>
    <name evidence="5" type="ORF">EP57_04010</name>
</gene>
<dbReference type="CDD" id="cd00761">
    <property type="entry name" value="Glyco_tranf_GTA_type"/>
    <property type="match status" value="1"/>
</dbReference>
<evidence type="ECO:0000259" key="4">
    <source>
        <dbReference type="Pfam" id="PF00535"/>
    </source>
</evidence>
<reference evidence="5 6" key="1">
    <citation type="submission" date="2014-05" db="EMBL/GenBank/DDBJ databases">
        <title>Novel Listeriaceae from food processing environments.</title>
        <authorList>
            <person name="den Bakker H.C."/>
        </authorList>
    </citation>
    <scope>NUCLEOTIDE SEQUENCE [LARGE SCALE GENOMIC DNA]</scope>
    <source>
        <strain evidence="5 6">FSL A5-0281</strain>
    </source>
</reference>
<evidence type="ECO:0000313" key="6">
    <source>
        <dbReference type="Proteomes" id="UP000029844"/>
    </source>
</evidence>
<evidence type="ECO:0000256" key="2">
    <source>
        <dbReference type="ARBA" id="ARBA00022676"/>
    </source>
</evidence>